<feature type="repeat" description="NHL" evidence="7">
    <location>
        <begin position="616"/>
        <end position="658"/>
    </location>
</feature>
<feature type="compositionally biased region" description="Polar residues" evidence="8">
    <location>
        <begin position="7"/>
        <end position="22"/>
    </location>
</feature>
<dbReference type="SUPFAM" id="SSF57850">
    <property type="entry name" value="RING/U-box"/>
    <property type="match status" value="1"/>
</dbReference>
<dbReference type="InterPro" id="IPR001841">
    <property type="entry name" value="Znf_RING"/>
</dbReference>
<keyword evidence="2" id="KW-0677">Repeat</keyword>
<dbReference type="PANTHER" id="PTHR25462">
    <property type="entry name" value="BONUS, ISOFORM C-RELATED"/>
    <property type="match status" value="1"/>
</dbReference>
<evidence type="ECO:0000256" key="6">
    <source>
        <dbReference type="PROSITE-ProRule" id="PRU00087"/>
    </source>
</evidence>
<proteinExistence type="predicted"/>
<evidence type="ECO:0000313" key="11">
    <source>
        <dbReference type="EnsemblMetazoa" id="Aqu2.1.22362_001"/>
    </source>
</evidence>
<dbReference type="InterPro" id="IPR011042">
    <property type="entry name" value="6-blade_b-propeller_TolB-like"/>
</dbReference>
<dbReference type="SMART" id="SM00336">
    <property type="entry name" value="BBOX"/>
    <property type="match status" value="1"/>
</dbReference>
<dbReference type="SUPFAM" id="SSF101898">
    <property type="entry name" value="NHL repeat"/>
    <property type="match status" value="2"/>
</dbReference>
<dbReference type="AlphaFoldDB" id="A0A1X7U395"/>
<dbReference type="PROSITE" id="PS50089">
    <property type="entry name" value="ZF_RING_2"/>
    <property type="match status" value="1"/>
</dbReference>
<accession>A0A1X7U395</accession>
<evidence type="ECO:0000256" key="7">
    <source>
        <dbReference type="PROSITE-ProRule" id="PRU00504"/>
    </source>
</evidence>
<dbReference type="InterPro" id="IPR003649">
    <property type="entry name" value="Bbox_C"/>
</dbReference>
<evidence type="ECO:0000256" key="8">
    <source>
        <dbReference type="SAM" id="MobiDB-lite"/>
    </source>
</evidence>
<evidence type="ECO:0000259" key="10">
    <source>
        <dbReference type="PROSITE" id="PS50119"/>
    </source>
</evidence>
<feature type="domain" description="RING-type" evidence="9">
    <location>
        <begin position="99"/>
        <end position="141"/>
    </location>
</feature>
<dbReference type="InterPro" id="IPR013783">
    <property type="entry name" value="Ig-like_fold"/>
</dbReference>
<dbReference type="SMART" id="SM00184">
    <property type="entry name" value="RING"/>
    <property type="match status" value="1"/>
</dbReference>
<keyword evidence="1" id="KW-0479">Metal-binding</keyword>
<feature type="region of interest" description="Disordered" evidence="8">
    <location>
        <begin position="787"/>
        <end position="809"/>
    </location>
</feature>
<dbReference type="PANTHER" id="PTHR25462:SF306">
    <property type="entry name" value="TRIPARTITE MOTIF CONTAINING 9"/>
    <property type="match status" value="1"/>
</dbReference>
<dbReference type="PROSITE" id="PS51125">
    <property type="entry name" value="NHL"/>
    <property type="match status" value="3"/>
</dbReference>
<feature type="repeat" description="NHL" evidence="7">
    <location>
        <begin position="660"/>
        <end position="701"/>
    </location>
</feature>
<dbReference type="PROSITE" id="PS50194">
    <property type="entry name" value="FILAMIN_REPEAT"/>
    <property type="match status" value="1"/>
</dbReference>
<dbReference type="eggNOG" id="KOG2177">
    <property type="taxonomic scope" value="Eukaryota"/>
</dbReference>
<protein>
    <submittedName>
        <fullName evidence="11">Uncharacterized protein</fullName>
    </submittedName>
</protein>
<dbReference type="PROSITE" id="PS50119">
    <property type="entry name" value="ZF_BBOX"/>
    <property type="match status" value="2"/>
</dbReference>
<dbReference type="GO" id="GO:0008270">
    <property type="term" value="F:zinc ion binding"/>
    <property type="evidence" value="ECO:0007669"/>
    <property type="project" value="UniProtKB-KW"/>
</dbReference>
<evidence type="ECO:0000256" key="5">
    <source>
        <dbReference type="PROSITE-ProRule" id="PRU00024"/>
    </source>
</evidence>
<feature type="compositionally biased region" description="Polar residues" evidence="8">
    <location>
        <begin position="39"/>
        <end position="54"/>
    </location>
</feature>
<feature type="domain" description="B box-type" evidence="10">
    <location>
        <begin position="187"/>
        <end position="228"/>
    </location>
</feature>
<dbReference type="Pfam" id="PF00643">
    <property type="entry name" value="zf-B_box"/>
    <property type="match status" value="1"/>
</dbReference>
<dbReference type="SUPFAM" id="SSF57845">
    <property type="entry name" value="B-box zinc-binding domain"/>
    <property type="match status" value="1"/>
</dbReference>
<keyword evidence="3 5" id="KW-0863">Zinc-finger</keyword>
<name>A0A1X7U395_AMPQE</name>
<dbReference type="Pfam" id="PF01436">
    <property type="entry name" value="NHL"/>
    <property type="match status" value="1"/>
</dbReference>
<evidence type="ECO:0000256" key="3">
    <source>
        <dbReference type="ARBA" id="ARBA00022771"/>
    </source>
</evidence>
<dbReference type="Gene3D" id="3.30.40.10">
    <property type="entry name" value="Zinc/RING finger domain, C3HC4 (zinc finger)"/>
    <property type="match status" value="1"/>
</dbReference>
<dbReference type="InterPro" id="IPR017907">
    <property type="entry name" value="Znf_RING_CS"/>
</dbReference>
<evidence type="ECO:0000259" key="9">
    <source>
        <dbReference type="PROSITE" id="PS50089"/>
    </source>
</evidence>
<dbReference type="Pfam" id="PF15227">
    <property type="entry name" value="zf-C3HC4_4"/>
    <property type="match status" value="1"/>
</dbReference>
<feature type="repeat" description="NHL" evidence="7">
    <location>
        <begin position="887"/>
        <end position="917"/>
    </location>
</feature>
<dbReference type="Gene3D" id="2.120.10.30">
    <property type="entry name" value="TolB, C-terminal domain"/>
    <property type="match status" value="2"/>
</dbReference>
<feature type="repeat" description="Filamin" evidence="6">
    <location>
        <begin position="472"/>
        <end position="563"/>
    </location>
</feature>
<evidence type="ECO:0000256" key="1">
    <source>
        <dbReference type="ARBA" id="ARBA00022723"/>
    </source>
</evidence>
<dbReference type="InterPro" id="IPR017868">
    <property type="entry name" value="Filamin/ABP280_repeat-like"/>
</dbReference>
<evidence type="ECO:0000256" key="2">
    <source>
        <dbReference type="ARBA" id="ARBA00022737"/>
    </source>
</evidence>
<dbReference type="InterPro" id="IPR013083">
    <property type="entry name" value="Znf_RING/FYVE/PHD"/>
</dbReference>
<dbReference type="InParanoid" id="A0A1X7U395"/>
<feature type="domain" description="B box-type" evidence="10">
    <location>
        <begin position="251"/>
        <end position="292"/>
    </location>
</feature>
<dbReference type="Gene3D" id="2.60.40.10">
    <property type="entry name" value="Immunoglobulins"/>
    <property type="match status" value="1"/>
</dbReference>
<dbReference type="SUPFAM" id="SSF81296">
    <property type="entry name" value="E set domains"/>
    <property type="match status" value="1"/>
</dbReference>
<dbReference type="Gene3D" id="3.30.160.60">
    <property type="entry name" value="Classic Zinc Finger"/>
    <property type="match status" value="1"/>
</dbReference>
<dbReference type="Pfam" id="PF00630">
    <property type="entry name" value="Filamin"/>
    <property type="match status" value="1"/>
</dbReference>
<sequence length="917" mass="101181">MDEDIHNSVSRDLSSPSSNYGGQFTRVVPSSARRKPASLMTTPNHANGASTHATPLTKYRPPLSVNTTPGMNGRYGTGAGSYSSLASTTNPMHRNPLICPLCLQYFTDPIMLPCLHSFCMKCIDQLKRESTQNSSLKCPTCGSSKGLSCEMSIKQLPKNLWLAHQVEIATYEDKLGSGSHDVPCDRCVKQANGFSIVFCSECCLFLCRSCSDDHKWCKDTVKHDLIDVGRALKRSKSNPTAAAKAPIVLQSKPVKCSKHSGENYKFYCQSCDVLICQECMVHEHKGHENIYLEQMASQCRSELQEWLDKCNYALTDLDIAIGNVEEMHELLQERKKEVENEIDTNCEMLHKALEERRRVLREKCKDISEGKADVLQSQMEAFQRIRQVTEHTIIESSNAITNQSSAEVVSTKRVILEQMKQAFNQFQQMSLSLSSDDVITTAFNVTCVTERISQFGSFTDLCIPQKSGVQHGLAIPYAVVGKKRQIRIVMRDDCGLPMKSLVPFQVSLVGKGEQESITQKVDVTQCQDGSTELSFTPITSGYFQLFVSIRSEGISGSPFSLHFREERNYCYMEKSPQIFSVGQHTYGVAVHHSGDVFASNSVSGCIQVFNKDGTEKDKFGKQGSGNGQLSKPWGLALDRDVLYVVDRGNRRIVLFSAINGEYLGQFGAADLTDPMSICLDNCGHAFVTDGPKQAIQVFSTEGVYKYTIQCNTYPYDVAIDNTGYIHVAYYNNTSVQLFSSEGGRKSSLSSPQTQHSSIASLLSPPHFNISGSISMVSDLITGMSHRNGKGSSSIKQGGGGEGGGEFIGGETQQLQTTNKPSSATFNNSCIQVFSPDGKRGLYSYSTDENLVYPTGLAMDDEGYRFIADSNHHCLRVLNPTGKEIHQCTGLNFPYGVTIDVTGHVYVADSSNHRIVKY</sequence>
<feature type="region of interest" description="Disordered" evidence="8">
    <location>
        <begin position="1"/>
        <end position="69"/>
    </location>
</feature>
<dbReference type="OrthoDB" id="1870062at2759"/>
<dbReference type="STRING" id="400682.A0A1X7U395"/>
<dbReference type="InterPro" id="IPR014756">
    <property type="entry name" value="Ig_E-set"/>
</dbReference>
<dbReference type="InterPro" id="IPR001258">
    <property type="entry name" value="NHL_repeat"/>
</dbReference>
<reference evidence="11" key="1">
    <citation type="submission" date="2017-05" db="UniProtKB">
        <authorList>
            <consortium name="EnsemblMetazoa"/>
        </authorList>
    </citation>
    <scope>IDENTIFICATION</scope>
</reference>
<dbReference type="InterPro" id="IPR047153">
    <property type="entry name" value="TRIM45/56/19-like"/>
</dbReference>
<dbReference type="SMART" id="SM00502">
    <property type="entry name" value="BBC"/>
    <property type="match status" value="1"/>
</dbReference>
<dbReference type="InterPro" id="IPR000315">
    <property type="entry name" value="Znf_B-box"/>
</dbReference>
<organism evidence="11">
    <name type="scientific">Amphimedon queenslandica</name>
    <name type="common">Sponge</name>
    <dbReference type="NCBI Taxonomy" id="400682"/>
    <lineage>
        <taxon>Eukaryota</taxon>
        <taxon>Metazoa</taxon>
        <taxon>Porifera</taxon>
        <taxon>Demospongiae</taxon>
        <taxon>Heteroscleromorpha</taxon>
        <taxon>Haplosclerida</taxon>
        <taxon>Niphatidae</taxon>
        <taxon>Amphimedon</taxon>
    </lineage>
</organism>
<evidence type="ECO:0000256" key="4">
    <source>
        <dbReference type="ARBA" id="ARBA00022833"/>
    </source>
</evidence>
<feature type="compositionally biased region" description="Gly residues" evidence="8">
    <location>
        <begin position="796"/>
        <end position="807"/>
    </location>
</feature>
<dbReference type="GO" id="GO:0061630">
    <property type="term" value="F:ubiquitin protein ligase activity"/>
    <property type="evidence" value="ECO:0007669"/>
    <property type="project" value="TreeGrafter"/>
</dbReference>
<dbReference type="EnsemblMetazoa" id="Aqu2.1.22362_001">
    <property type="protein sequence ID" value="Aqu2.1.22362_001"/>
    <property type="gene ID" value="Aqu2.1.22362"/>
</dbReference>
<dbReference type="CDD" id="cd05819">
    <property type="entry name" value="NHL"/>
    <property type="match status" value="1"/>
</dbReference>
<keyword evidence="4" id="KW-0862">Zinc</keyword>
<dbReference type="PROSITE" id="PS00518">
    <property type="entry name" value="ZF_RING_1"/>
    <property type="match status" value="1"/>
</dbReference>